<feature type="compositionally biased region" description="Low complexity" evidence="1">
    <location>
        <begin position="153"/>
        <end position="162"/>
    </location>
</feature>
<reference evidence="2" key="2">
    <citation type="submission" date="2021-01" db="EMBL/GenBank/DDBJ databases">
        <authorList>
            <person name="Schikora-Tamarit M.A."/>
        </authorList>
    </citation>
    <scope>NUCLEOTIDE SEQUENCE</scope>
    <source>
        <strain evidence="2">CBS2887</strain>
    </source>
</reference>
<gene>
    <name evidence="2" type="ORF">WICPIJ_004729</name>
</gene>
<dbReference type="Pfam" id="PF10295">
    <property type="entry name" value="DUF2406"/>
    <property type="match status" value="1"/>
</dbReference>
<evidence type="ECO:0000313" key="2">
    <source>
        <dbReference type="EMBL" id="KAH3684289.1"/>
    </source>
</evidence>
<feature type="compositionally biased region" description="Basic residues" evidence="1">
    <location>
        <begin position="191"/>
        <end position="201"/>
    </location>
</feature>
<keyword evidence="3" id="KW-1185">Reference proteome</keyword>
<dbReference type="Proteomes" id="UP000774326">
    <property type="component" value="Unassembled WGS sequence"/>
</dbReference>
<proteinExistence type="predicted"/>
<feature type="compositionally biased region" description="Polar residues" evidence="1">
    <location>
        <begin position="60"/>
        <end position="75"/>
    </location>
</feature>
<feature type="region of interest" description="Disordered" evidence="1">
    <location>
        <begin position="50"/>
        <end position="76"/>
    </location>
</feature>
<dbReference type="OrthoDB" id="5330253at2759"/>
<feature type="region of interest" description="Disordered" evidence="1">
    <location>
        <begin position="1"/>
        <end position="30"/>
    </location>
</feature>
<name>A0A9P8TML4_WICPI</name>
<protein>
    <submittedName>
        <fullName evidence="2">Uncharacterized protein</fullName>
    </submittedName>
</protein>
<dbReference type="EMBL" id="JAEUBG010002635">
    <property type="protein sequence ID" value="KAH3684289.1"/>
    <property type="molecule type" value="Genomic_DNA"/>
</dbReference>
<evidence type="ECO:0000313" key="3">
    <source>
        <dbReference type="Proteomes" id="UP000774326"/>
    </source>
</evidence>
<dbReference type="PANTHER" id="PTHR28186">
    <property type="entry name" value="MEIOTICALLY UP-REGULATED GENE 9 PROTEIN"/>
    <property type="match status" value="1"/>
</dbReference>
<dbReference type="PANTHER" id="PTHR28186:SF1">
    <property type="entry name" value="MEIOTICALLY UP-REGULATED GENE 9 PROTEIN"/>
    <property type="match status" value="1"/>
</dbReference>
<reference evidence="2" key="1">
    <citation type="journal article" date="2021" name="Open Biol.">
        <title>Shared evolutionary footprints suggest mitochondrial oxidative damage underlies multiple complex I losses in fungi.</title>
        <authorList>
            <person name="Schikora-Tamarit M.A."/>
            <person name="Marcet-Houben M."/>
            <person name="Nosek J."/>
            <person name="Gabaldon T."/>
        </authorList>
    </citation>
    <scope>NUCLEOTIDE SEQUENCE</scope>
    <source>
        <strain evidence="2">CBS2887</strain>
    </source>
</reference>
<accession>A0A9P8TML4</accession>
<comment type="caution">
    <text evidence="2">The sequence shown here is derived from an EMBL/GenBank/DDBJ whole genome shotgun (WGS) entry which is preliminary data.</text>
</comment>
<evidence type="ECO:0000256" key="1">
    <source>
        <dbReference type="SAM" id="MobiDB-lite"/>
    </source>
</evidence>
<dbReference type="InterPro" id="IPR018809">
    <property type="entry name" value="DUF2406"/>
</dbReference>
<dbReference type="AlphaFoldDB" id="A0A9P8TML4"/>
<organism evidence="2 3">
    <name type="scientific">Wickerhamomyces pijperi</name>
    <name type="common">Yeast</name>
    <name type="synonym">Pichia pijperi</name>
    <dbReference type="NCBI Taxonomy" id="599730"/>
    <lineage>
        <taxon>Eukaryota</taxon>
        <taxon>Fungi</taxon>
        <taxon>Dikarya</taxon>
        <taxon>Ascomycota</taxon>
        <taxon>Saccharomycotina</taxon>
        <taxon>Saccharomycetes</taxon>
        <taxon>Phaffomycetales</taxon>
        <taxon>Wickerhamomycetaceae</taxon>
        <taxon>Wickerhamomyces</taxon>
    </lineage>
</organism>
<feature type="region of interest" description="Disordered" evidence="1">
    <location>
        <begin position="139"/>
        <end position="201"/>
    </location>
</feature>
<sequence length="201" mass="22286">MGLFRKSSSASQTSDGSGGPKVKLTKDDVKNYKIRTGNVHDPILQAMNEAQPFEEAETSADATQFDAQHQGQRQSYAAMASNGGLNDVFGRPINRPDISNPTRSRDERPLDTIRAFEYAITGDNTFREHLESEQLGFRPRQDFPRFGNGNPYAAANNSSSNAPVHSFTGGNQEEFEQGVYQAAPKVEEEKKKKRGLFGRKK</sequence>